<protein>
    <submittedName>
        <fullName evidence="3">MarR family winged helix-turn-helix transcriptional regulator</fullName>
    </submittedName>
</protein>
<proteinExistence type="predicted"/>
<feature type="compositionally biased region" description="Basic residues" evidence="1">
    <location>
        <begin position="157"/>
        <end position="166"/>
    </location>
</feature>
<feature type="domain" description="HTH marR-type" evidence="2">
    <location>
        <begin position="23"/>
        <end position="123"/>
    </location>
</feature>
<dbReference type="Pfam" id="PF12802">
    <property type="entry name" value="MarR_2"/>
    <property type="match status" value="1"/>
</dbReference>
<dbReference type="InterPro" id="IPR036390">
    <property type="entry name" value="WH_DNA-bd_sf"/>
</dbReference>
<dbReference type="InterPro" id="IPR036388">
    <property type="entry name" value="WH-like_DNA-bd_sf"/>
</dbReference>
<dbReference type="Gene3D" id="1.10.10.10">
    <property type="entry name" value="Winged helix-like DNA-binding domain superfamily/Winged helix DNA-binding domain"/>
    <property type="match status" value="1"/>
</dbReference>
<dbReference type="PANTHER" id="PTHR33164:SF106">
    <property type="entry name" value="TRANSCRIPTIONAL REGULATORY PROTEIN"/>
    <property type="match status" value="1"/>
</dbReference>
<accession>A0ABV9RHU9</accession>
<dbReference type="SUPFAM" id="SSF46785">
    <property type="entry name" value="Winged helix' DNA-binding domain"/>
    <property type="match status" value="1"/>
</dbReference>
<dbReference type="InterPro" id="IPR039422">
    <property type="entry name" value="MarR/SlyA-like"/>
</dbReference>
<evidence type="ECO:0000259" key="2">
    <source>
        <dbReference type="SMART" id="SM00347"/>
    </source>
</evidence>
<sequence>MAPEEVVAALAAWSVRLVQFNGVVAARIGVGTTELQCLYELARHGPATPGTLAARVNLTTGAASRMVERLHAAGHVHRVPDPADRRRVLIEPDPATLRRIAALYDPLNARLAAELAGVDDAVLARMATFLAAAEQRTEDMIRELSSAASPRAASRAGRPRRGAPPR</sequence>
<evidence type="ECO:0000313" key="3">
    <source>
        <dbReference type="EMBL" id="MFC4832942.1"/>
    </source>
</evidence>
<keyword evidence="4" id="KW-1185">Reference proteome</keyword>
<dbReference type="EMBL" id="JBHSIM010000020">
    <property type="protein sequence ID" value="MFC4832942.1"/>
    <property type="molecule type" value="Genomic_DNA"/>
</dbReference>
<dbReference type="RefSeq" id="WP_274188163.1">
    <property type="nucleotide sequence ID" value="NZ_BAABHN010000020.1"/>
</dbReference>
<dbReference type="InterPro" id="IPR000835">
    <property type="entry name" value="HTH_MarR-typ"/>
</dbReference>
<evidence type="ECO:0000256" key="1">
    <source>
        <dbReference type="SAM" id="MobiDB-lite"/>
    </source>
</evidence>
<feature type="region of interest" description="Disordered" evidence="1">
    <location>
        <begin position="144"/>
        <end position="166"/>
    </location>
</feature>
<gene>
    <name evidence="3" type="ORF">ACFPEL_11025</name>
</gene>
<name>A0ABV9RHU9_9PSEU</name>
<comment type="caution">
    <text evidence="3">The sequence shown here is derived from an EMBL/GenBank/DDBJ whole genome shotgun (WGS) entry which is preliminary data.</text>
</comment>
<evidence type="ECO:0000313" key="4">
    <source>
        <dbReference type="Proteomes" id="UP001595909"/>
    </source>
</evidence>
<dbReference type="Proteomes" id="UP001595909">
    <property type="component" value="Unassembled WGS sequence"/>
</dbReference>
<feature type="compositionally biased region" description="Low complexity" evidence="1">
    <location>
        <begin position="145"/>
        <end position="156"/>
    </location>
</feature>
<reference evidence="4" key="1">
    <citation type="journal article" date="2019" name="Int. J. Syst. Evol. Microbiol.">
        <title>The Global Catalogue of Microorganisms (GCM) 10K type strain sequencing project: providing services to taxonomists for standard genome sequencing and annotation.</title>
        <authorList>
            <consortium name="The Broad Institute Genomics Platform"/>
            <consortium name="The Broad Institute Genome Sequencing Center for Infectious Disease"/>
            <person name="Wu L."/>
            <person name="Ma J."/>
        </authorList>
    </citation>
    <scope>NUCLEOTIDE SEQUENCE [LARGE SCALE GENOMIC DNA]</scope>
    <source>
        <strain evidence="4">CCUG 50347</strain>
    </source>
</reference>
<organism evidence="3 4">
    <name type="scientific">Actinomycetospora chibensis</name>
    <dbReference type="NCBI Taxonomy" id="663606"/>
    <lineage>
        <taxon>Bacteria</taxon>
        <taxon>Bacillati</taxon>
        <taxon>Actinomycetota</taxon>
        <taxon>Actinomycetes</taxon>
        <taxon>Pseudonocardiales</taxon>
        <taxon>Pseudonocardiaceae</taxon>
        <taxon>Actinomycetospora</taxon>
    </lineage>
</organism>
<dbReference type="SMART" id="SM00347">
    <property type="entry name" value="HTH_MARR"/>
    <property type="match status" value="1"/>
</dbReference>
<dbReference type="PANTHER" id="PTHR33164">
    <property type="entry name" value="TRANSCRIPTIONAL REGULATOR, MARR FAMILY"/>
    <property type="match status" value="1"/>
</dbReference>